<feature type="domain" description="ABC-2 type transporter transmembrane" evidence="7">
    <location>
        <begin position="1"/>
        <end position="65"/>
    </location>
</feature>
<evidence type="ECO:0000256" key="6">
    <source>
        <dbReference type="SAM" id="Phobius"/>
    </source>
</evidence>
<keyword evidence="2" id="KW-0813">Transport</keyword>
<evidence type="ECO:0000313" key="9">
    <source>
        <dbReference type="Proteomes" id="UP000829196"/>
    </source>
</evidence>
<keyword evidence="9" id="KW-1185">Reference proteome</keyword>
<evidence type="ECO:0000256" key="1">
    <source>
        <dbReference type="ARBA" id="ARBA00004141"/>
    </source>
</evidence>
<organism evidence="8 9">
    <name type="scientific">Dendrobium nobile</name>
    <name type="common">Orchid</name>
    <dbReference type="NCBI Taxonomy" id="94219"/>
    <lineage>
        <taxon>Eukaryota</taxon>
        <taxon>Viridiplantae</taxon>
        <taxon>Streptophyta</taxon>
        <taxon>Embryophyta</taxon>
        <taxon>Tracheophyta</taxon>
        <taxon>Spermatophyta</taxon>
        <taxon>Magnoliopsida</taxon>
        <taxon>Liliopsida</taxon>
        <taxon>Asparagales</taxon>
        <taxon>Orchidaceae</taxon>
        <taxon>Epidendroideae</taxon>
        <taxon>Malaxideae</taxon>
        <taxon>Dendrobiinae</taxon>
        <taxon>Dendrobium</taxon>
    </lineage>
</organism>
<keyword evidence="3 6" id="KW-0812">Transmembrane</keyword>
<dbReference type="EMBL" id="JAGYWB010000004">
    <property type="protein sequence ID" value="KAI0524051.1"/>
    <property type="molecule type" value="Genomic_DNA"/>
</dbReference>
<feature type="transmembrane region" description="Helical" evidence="6">
    <location>
        <begin position="40"/>
        <end position="61"/>
    </location>
</feature>
<protein>
    <recommendedName>
        <fullName evidence="7">ABC-2 type transporter transmembrane domain-containing protein</fullName>
    </recommendedName>
</protein>
<evidence type="ECO:0000256" key="2">
    <source>
        <dbReference type="ARBA" id="ARBA00022448"/>
    </source>
</evidence>
<dbReference type="Proteomes" id="UP000829196">
    <property type="component" value="Unassembled WGS sequence"/>
</dbReference>
<accession>A0A8T3C334</accession>
<sequence>MIGFEWTAAKVFWYMFFIYSTLSCYTYYGMMTVDLTPNQSIVAIVAAAFYSIWNIYSGFLIPRTSAYVV</sequence>
<dbReference type="GO" id="GO:0005886">
    <property type="term" value="C:plasma membrane"/>
    <property type="evidence" value="ECO:0007669"/>
    <property type="project" value="UniProtKB-ARBA"/>
</dbReference>
<dbReference type="InterPro" id="IPR013525">
    <property type="entry name" value="ABC2_TM"/>
</dbReference>
<gene>
    <name evidence="8" type="ORF">KFK09_003415</name>
</gene>
<evidence type="ECO:0000313" key="8">
    <source>
        <dbReference type="EMBL" id="KAI0524051.1"/>
    </source>
</evidence>
<evidence type="ECO:0000259" key="7">
    <source>
        <dbReference type="Pfam" id="PF01061"/>
    </source>
</evidence>
<dbReference type="Pfam" id="PF01061">
    <property type="entry name" value="ABC2_membrane"/>
    <property type="match status" value="1"/>
</dbReference>
<reference evidence="8" key="1">
    <citation type="journal article" date="2022" name="Front. Genet.">
        <title>Chromosome-Scale Assembly of the Dendrobium nobile Genome Provides Insights Into the Molecular Mechanism of the Biosynthesis of the Medicinal Active Ingredient of Dendrobium.</title>
        <authorList>
            <person name="Xu Q."/>
            <person name="Niu S.-C."/>
            <person name="Li K.-L."/>
            <person name="Zheng P.-J."/>
            <person name="Zhang X.-J."/>
            <person name="Jia Y."/>
            <person name="Liu Y."/>
            <person name="Niu Y.-X."/>
            <person name="Yu L.-H."/>
            <person name="Chen D.-F."/>
            <person name="Zhang G.-Q."/>
        </authorList>
    </citation>
    <scope>NUCLEOTIDE SEQUENCE</scope>
    <source>
        <tissue evidence="8">Leaf</tissue>
    </source>
</reference>
<dbReference type="GO" id="GO:0140359">
    <property type="term" value="F:ABC-type transporter activity"/>
    <property type="evidence" value="ECO:0007669"/>
    <property type="project" value="InterPro"/>
</dbReference>
<comment type="subcellular location">
    <subcellularLocation>
        <location evidence="1">Membrane</location>
        <topology evidence="1">Multi-pass membrane protein</topology>
    </subcellularLocation>
</comment>
<evidence type="ECO:0000256" key="4">
    <source>
        <dbReference type="ARBA" id="ARBA00022989"/>
    </source>
</evidence>
<dbReference type="PANTHER" id="PTHR19241">
    <property type="entry name" value="ATP-BINDING CASSETTE TRANSPORTER"/>
    <property type="match status" value="1"/>
</dbReference>
<evidence type="ECO:0000256" key="5">
    <source>
        <dbReference type="ARBA" id="ARBA00023136"/>
    </source>
</evidence>
<comment type="caution">
    <text evidence="8">The sequence shown here is derived from an EMBL/GenBank/DDBJ whole genome shotgun (WGS) entry which is preliminary data.</text>
</comment>
<feature type="transmembrane region" description="Helical" evidence="6">
    <location>
        <begin position="12"/>
        <end position="28"/>
    </location>
</feature>
<evidence type="ECO:0000256" key="3">
    <source>
        <dbReference type="ARBA" id="ARBA00022692"/>
    </source>
</evidence>
<dbReference type="AlphaFoldDB" id="A0A8T3C334"/>
<name>A0A8T3C334_DENNO</name>
<proteinExistence type="predicted"/>
<keyword evidence="5 6" id="KW-0472">Membrane</keyword>
<dbReference type="OrthoDB" id="70398at2759"/>
<dbReference type="SMR" id="A0A8T3C334"/>
<keyword evidence="4 6" id="KW-1133">Transmembrane helix</keyword>